<protein>
    <submittedName>
        <fullName evidence="1">Uncharacterized protein</fullName>
    </submittedName>
</protein>
<dbReference type="AlphaFoldDB" id="A0AA37IAZ3"/>
<dbReference type="EMBL" id="BPUS01000005">
    <property type="protein sequence ID" value="GJH25879.1"/>
    <property type="molecule type" value="Genomic_DNA"/>
</dbReference>
<sequence length="291" mass="32334">MLLCSTPLDEEVSDLISNDRQSKRDSGYGTINHEDLLAMRERVTRERRQQLATGDLLTREQLRVRLQVTNKGLSTLISAESIFAFDLDGEDVFPSLFSDKRLNLQRLYRIAKIIAAAPPESRLDFLTARSGALGGRAPLELLADDVDYKELRRFASGWAGEYSRTSVSFFAGEQVSVPLDAAPIYIAVVEVDPRASIWKRALNALISPGHRKPHEAPIAPSAFVAVIERVTLGHSGKELEAVARCRLDEGRIHVSIERRVQKDVETMTLVMPLEGTTVSDAAEHVFRALSK</sequence>
<accession>A0AA37IAZ3</accession>
<reference evidence="1" key="1">
    <citation type="submission" date="2022-09" db="EMBL/GenBank/DDBJ databases">
        <title>Isolation and characterization of 3-chlorobenzoate degrading bacteria from soils in Shizuoka.</title>
        <authorList>
            <person name="Ifat A."/>
            <person name="Ogawa N."/>
            <person name="Kimbara K."/>
            <person name="Moriuchi R."/>
            <person name="Dohra H."/>
            <person name="Shintani M."/>
        </authorList>
    </citation>
    <scope>NUCLEOTIDE SEQUENCE</scope>
    <source>
        <strain evidence="1">19CS4-2</strain>
    </source>
</reference>
<dbReference type="RefSeq" id="WP_238212516.1">
    <property type="nucleotide sequence ID" value="NZ_BPUS01000005.1"/>
</dbReference>
<organism evidence="1 2">
    <name type="scientific">Caballeronia novacaledonica</name>
    <dbReference type="NCBI Taxonomy" id="1544861"/>
    <lineage>
        <taxon>Bacteria</taxon>
        <taxon>Pseudomonadati</taxon>
        <taxon>Pseudomonadota</taxon>
        <taxon>Betaproteobacteria</taxon>
        <taxon>Burkholderiales</taxon>
        <taxon>Burkholderiaceae</taxon>
        <taxon>Caballeronia</taxon>
    </lineage>
</organism>
<evidence type="ECO:0000313" key="1">
    <source>
        <dbReference type="EMBL" id="GJH25879.1"/>
    </source>
</evidence>
<proteinExistence type="predicted"/>
<evidence type="ECO:0000313" key="2">
    <source>
        <dbReference type="Proteomes" id="UP001055111"/>
    </source>
</evidence>
<comment type="caution">
    <text evidence="1">The sequence shown here is derived from an EMBL/GenBank/DDBJ whole genome shotgun (WGS) entry which is preliminary data.</text>
</comment>
<dbReference type="Proteomes" id="UP001055111">
    <property type="component" value="Unassembled WGS sequence"/>
</dbReference>
<name>A0AA37IAZ3_9BURK</name>
<gene>
    <name evidence="1" type="ORF">CBA19CS42_15205</name>
</gene>